<dbReference type="PANTHER" id="PTHR30055:SF234">
    <property type="entry name" value="HTH-TYPE TRANSCRIPTIONAL REGULATOR BETI"/>
    <property type="match status" value="1"/>
</dbReference>
<accession>A0ABU0GJK8</accession>
<gene>
    <name evidence="6" type="ORF">JO380_001639</name>
</gene>
<evidence type="ECO:0000256" key="3">
    <source>
        <dbReference type="ARBA" id="ARBA00023163"/>
    </source>
</evidence>
<evidence type="ECO:0000256" key="4">
    <source>
        <dbReference type="PROSITE-ProRule" id="PRU00335"/>
    </source>
</evidence>
<proteinExistence type="predicted"/>
<comment type="caution">
    <text evidence="6">The sequence shown here is derived from an EMBL/GenBank/DDBJ whole genome shotgun (WGS) entry which is preliminary data.</text>
</comment>
<dbReference type="InterPro" id="IPR009057">
    <property type="entry name" value="Homeodomain-like_sf"/>
</dbReference>
<dbReference type="RefSeq" id="WP_070319192.1">
    <property type="nucleotide sequence ID" value="NZ_JAUSVM010000001.1"/>
</dbReference>
<feature type="DNA-binding region" description="H-T-H motif" evidence="4">
    <location>
        <begin position="31"/>
        <end position="50"/>
    </location>
</feature>
<dbReference type="PANTHER" id="PTHR30055">
    <property type="entry name" value="HTH-TYPE TRANSCRIPTIONAL REGULATOR RUTR"/>
    <property type="match status" value="1"/>
</dbReference>
<dbReference type="PRINTS" id="PR00455">
    <property type="entry name" value="HTHTETR"/>
</dbReference>
<dbReference type="Pfam" id="PF21597">
    <property type="entry name" value="TetR_C_43"/>
    <property type="match status" value="1"/>
</dbReference>
<dbReference type="SUPFAM" id="SSF48498">
    <property type="entry name" value="Tetracyclin repressor-like, C-terminal domain"/>
    <property type="match status" value="1"/>
</dbReference>
<dbReference type="Pfam" id="PF00440">
    <property type="entry name" value="TetR_N"/>
    <property type="match status" value="1"/>
</dbReference>
<evidence type="ECO:0000256" key="1">
    <source>
        <dbReference type="ARBA" id="ARBA00023015"/>
    </source>
</evidence>
<keyword evidence="2 4" id="KW-0238">DNA-binding</keyword>
<keyword evidence="1" id="KW-0805">Transcription regulation</keyword>
<dbReference type="InterPro" id="IPR049445">
    <property type="entry name" value="TetR_SbtR-like_C"/>
</dbReference>
<name>A0ABU0GJK8_9CELL</name>
<keyword evidence="3" id="KW-0804">Transcription</keyword>
<evidence type="ECO:0000313" key="7">
    <source>
        <dbReference type="Proteomes" id="UP001240250"/>
    </source>
</evidence>
<dbReference type="Gene3D" id="1.10.357.10">
    <property type="entry name" value="Tetracycline Repressor, domain 2"/>
    <property type="match status" value="1"/>
</dbReference>
<evidence type="ECO:0000313" key="6">
    <source>
        <dbReference type="EMBL" id="MDQ0425258.1"/>
    </source>
</evidence>
<evidence type="ECO:0000256" key="2">
    <source>
        <dbReference type="ARBA" id="ARBA00023125"/>
    </source>
</evidence>
<dbReference type="EMBL" id="JAUSVM010000001">
    <property type="protein sequence ID" value="MDQ0425258.1"/>
    <property type="molecule type" value="Genomic_DNA"/>
</dbReference>
<protein>
    <submittedName>
        <fullName evidence="6">AcrR family transcriptional regulator</fullName>
    </submittedName>
</protein>
<dbReference type="InterPro" id="IPR050109">
    <property type="entry name" value="HTH-type_TetR-like_transc_reg"/>
</dbReference>
<dbReference type="PROSITE" id="PS50977">
    <property type="entry name" value="HTH_TETR_2"/>
    <property type="match status" value="1"/>
</dbReference>
<organism evidence="6 7">
    <name type="scientific">Cellulomonas iranensis</name>
    <dbReference type="NCBI Taxonomy" id="76862"/>
    <lineage>
        <taxon>Bacteria</taxon>
        <taxon>Bacillati</taxon>
        <taxon>Actinomycetota</taxon>
        <taxon>Actinomycetes</taxon>
        <taxon>Micrococcales</taxon>
        <taxon>Cellulomonadaceae</taxon>
        <taxon>Cellulomonas</taxon>
    </lineage>
</organism>
<sequence>MVALRSDAARNRTALLDAARTARDERGYPPALADVAARAGVGVGTAYRHFPSHRALVEALALETLDPLVTAARAAADDPAADAFGDLVVGATRLLADDPALAEVVSDSDDSGPELRAVLDELLTAFGTLLARAQAAGDVRPDLTPVDVQHLVCGMQVAVRLGRTADDGAAARYASVLLHGLRP</sequence>
<feature type="domain" description="HTH tetR-type" evidence="5">
    <location>
        <begin position="9"/>
        <end position="68"/>
    </location>
</feature>
<dbReference type="InterPro" id="IPR001647">
    <property type="entry name" value="HTH_TetR"/>
</dbReference>
<dbReference type="SUPFAM" id="SSF46689">
    <property type="entry name" value="Homeodomain-like"/>
    <property type="match status" value="1"/>
</dbReference>
<reference evidence="6 7" key="1">
    <citation type="submission" date="2023-07" db="EMBL/GenBank/DDBJ databases">
        <title>Sequencing the genomes of 1000 actinobacteria strains.</title>
        <authorList>
            <person name="Klenk H.-P."/>
        </authorList>
    </citation>
    <scope>NUCLEOTIDE SEQUENCE [LARGE SCALE GENOMIC DNA]</scope>
    <source>
        <strain evidence="6 7">DSM 14785</strain>
    </source>
</reference>
<dbReference type="InterPro" id="IPR036271">
    <property type="entry name" value="Tet_transcr_reg_TetR-rel_C_sf"/>
</dbReference>
<dbReference type="Proteomes" id="UP001240250">
    <property type="component" value="Unassembled WGS sequence"/>
</dbReference>
<keyword evidence="7" id="KW-1185">Reference proteome</keyword>
<evidence type="ECO:0000259" key="5">
    <source>
        <dbReference type="PROSITE" id="PS50977"/>
    </source>
</evidence>